<gene>
    <name evidence="1" type="ORF">LZG35_04105</name>
</gene>
<reference evidence="1" key="1">
    <citation type="submission" date="2022-01" db="EMBL/GenBank/DDBJ databases">
        <authorList>
            <person name="Karlyshev A.V."/>
            <person name="Jaspars M."/>
        </authorList>
    </citation>
    <scope>NUCLEOTIDE SEQUENCE</scope>
    <source>
        <strain evidence="1">AGSA3-2</strain>
    </source>
</reference>
<protein>
    <submittedName>
        <fullName evidence="1">DUF1853 family protein</fullName>
    </submittedName>
</protein>
<dbReference type="RefSeq" id="WP_022997106.1">
    <property type="nucleotide sequence ID" value="NZ_CBDDTQ010000005.1"/>
</dbReference>
<keyword evidence="2" id="KW-1185">Reference proteome</keyword>
<accession>A0A9Q3W4T5</accession>
<comment type="caution">
    <text evidence="1">The sequence shown here is derived from an EMBL/GenBank/DDBJ whole genome shotgun (WGS) entry which is preliminary data.</text>
</comment>
<sequence>MIQAPPLFATPAGADQDAGVLLAQCLTEDPDWPHRAAAAGIPPLQGRLGHWFEALVAALLAHSQRLELLARNVPLRRQGRTLGELDMVLFDHGSGRRLHWELALKFFLGHDGQWPGPNPRDTLQSKAEHLFQRQLPRSLDVSAAEPPIAPVDHRQALTRGRLFYPTPPCPPPAQAAHGHQRGFWCRAGHWNTPARPVPRAFWAIPELLSDNFTSPVAPTELQDYVQRKQSVVMILTDNNAPGFLVPDTWPFNELRSPA</sequence>
<dbReference type="InterPro" id="IPR015003">
    <property type="entry name" value="DUF1853"/>
</dbReference>
<evidence type="ECO:0000313" key="2">
    <source>
        <dbReference type="Proteomes" id="UP001107961"/>
    </source>
</evidence>
<dbReference type="AlphaFoldDB" id="A0A9Q3W4T5"/>
<proteinExistence type="predicted"/>
<dbReference type="GeneID" id="94687423"/>
<dbReference type="EMBL" id="JAJVKT010000004">
    <property type="protein sequence ID" value="MCE7507807.1"/>
    <property type="molecule type" value="Genomic_DNA"/>
</dbReference>
<organism evidence="1 2">
    <name type="scientific">Alloalcanivorax xenomutans</name>
    <dbReference type="NCBI Taxonomy" id="1094342"/>
    <lineage>
        <taxon>Bacteria</taxon>
        <taxon>Pseudomonadati</taxon>
        <taxon>Pseudomonadota</taxon>
        <taxon>Gammaproteobacteria</taxon>
        <taxon>Oceanospirillales</taxon>
        <taxon>Alcanivoracaceae</taxon>
        <taxon>Alloalcanivorax</taxon>
    </lineage>
</organism>
<dbReference type="Pfam" id="PF08907">
    <property type="entry name" value="DUF1853"/>
    <property type="match status" value="1"/>
</dbReference>
<dbReference type="Proteomes" id="UP001107961">
    <property type="component" value="Unassembled WGS sequence"/>
</dbReference>
<dbReference type="KEGG" id="axe:P40_14005"/>
<name>A0A9Q3W4T5_9GAMM</name>
<evidence type="ECO:0000313" key="1">
    <source>
        <dbReference type="EMBL" id="MCE7507807.1"/>
    </source>
</evidence>